<feature type="domain" description="Na+/H+ antiporter NhaC-like C-terminal" evidence="10">
    <location>
        <begin position="164"/>
        <end position="470"/>
    </location>
</feature>
<evidence type="ECO:0000256" key="9">
    <source>
        <dbReference type="SAM" id="Phobius"/>
    </source>
</evidence>
<feature type="transmembrane region" description="Helical" evidence="9">
    <location>
        <begin position="37"/>
        <end position="56"/>
    </location>
</feature>
<evidence type="ECO:0000256" key="8">
    <source>
        <dbReference type="ARBA" id="ARBA00038435"/>
    </source>
</evidence>
<accession>A0A0U2ZFB6</accession>
<evidence type="ECO:0000256" key="6">
    <source>
        <dbReference type="ARBA" id="ARBA00022989"/>
    </source>
</evidence>
<dbReference type="PANTHER" id="PTHR33451">
    <property type="entry name" value="MALATE-2H(+)/NA(+)-LACTATE ANTIPORTER"/>
    <property type="match status" value="1"/>
</dbReference>
<dbReference type="KEGG" id="lal:AT746_01690"/>
<keyword evidence="3" id="KW-0050">Antiport</keyword>
<dbReference type="InterPro" id="IPR004770">
    <property type="entry name" value="Na/H_antiport_NhaC"/>
</dbReference>
<comment type="similarity">
    <text evidence="8">Belongs to the NhaC Na(+)/H(+) (TC 2.A.35) antiporter family.</text>
</comment>
<dbReference type="PANTHER" id="PTHR33451:SF3">
    <property type="entry name" value="MALATE-2H(+)_NA(+)-LACTATE ANTIPORTER"/>
    <property type="match status" value="1"/>
</dbReference>
<dbReference type="RefSeq" id="WP_062475570.1">
    <property type="nucleotide sequence ID" value="NZ_CP013650.1"/>
</dbReference>
<evidence type="ECO:0000256" key="3">
    <source>
        <dbReference type="ARBA" id="ARBA00022449"/>
    </source>
</evidence>
<feature type="transmembrane region" description="Helical" evidence="9">
    <location>
        <begin position="12"/>
        <end position="31"/>
    </location>
</feature>
<dbReference type="Pfam" id="PF03553">
    <property type="entry name" value="Na_H_antiporter"/>
    <property type="match status" value="1"/>
</dbReference>
<sequence length="488" mass="51947">MSQPRQPSLTQALVPILVLLSLLFLAVYYFGDASSSGPNQVALLLCAGVATLIGLYNGNRREQIEQAIIKGISLTLGAVLILLAVGSLIGSWLLSGTVPTMIYYGLQLLNPDYFYLSSCIICALVALCIGSSWTVAATIGVALMGVASGMGLSEVICAGAIVSGAYFGDKLSPLSDTTNLAPAVAGTDIFTHIRFMLYSTLPSFGLTLLLFLILGLRSTAETKSIELSSLMQSLSSHFHIAWYLLLPLAITLFLALRKIPAFPAIGIGALVGGVMAAFFQQDFIQAQAAPALSELNGTVTVIWKAMYEGISVTSDDPRLQDLLSGGGMGSMLNTIWLIISAMTFGSVMEATGLLQRVVQELLKGVRTVAGLIITTITTAFGTNVVAGDQYIGIVMPARMFKPEYDKRGLAPENLSRAVEDGGTVTSALIPWNTCGAYMHSVLLVNPLDYALYAFFNWLTPLFGILLALMGLQRPAYKSNDTAVIRSTL</sequence>
<evidence type="ECO:0000256" key="2">
    <source>
        <dbReference type="ARBA" id="ARBA00022448"/>
    </source>
</evidence>
<name>A0A0U2ZFB6_9ALTE</name>
<gene>
    <name evidence="11" type="ORF">AT746_01690</name>
</gene>
<dbReference type="GO" id="GO:0005886">
    <property type="term" value="C:plasma membrane"/>
    <property type="evidence" value="ECO:0007669"/>
    <property type="project" value="UniProtKB-SubCell"/>
</dbReference>
<evidence type="ECO:0000256" key="4">
    <source>
        <dbReference type="ARBA" id="ARBA00022475"/>
    </source>
</evidence>
<feature type="transmembrane region" description="Helical" evidence="9">
    <location>
        <begin position="368"/>
        <end position="386"/>
    </location>
</feature>
<keyword evidence="2" id="KW-0813">Transport</keyword>
<dbReference type="NCBIfam" id="TIGR00931">
    <property type="entry name" value="antiport_nhaC"/>
    <property type="match status" value="1"/>
</dbReference>
<dbReference type="OrthoDB" id="9762978at2"/>
<evidence type="ECO:0000256" key="5">
    <source>
        <dbReference type="ARBA" id="ARBA00022692"/>
    </source>
</evidence>
<keyword evidence="4" id="KW-1003">Cell membrane</keyword>
<feature type="transmembrane region" description="Helical" evidence="9">
    <location>
        <begin position="449"/>
        <end position="471"/>
    </location>
</feature>
<dbReference type="InterPro" id="IPR018461">
    <property type="entry name" value="Na/H_Antiport_NhaC-like_C"/>
</dbReference>
<dbReference type="InterPro" id="IPR052180">
    <property type="entry name" value="NhaC_Na-H+_Antiporter"/>
</dbReference>
<dbReference type="EMBL" id="CP013650">
    <property type="protein sequence ID" value="ALS97116.1"/>
    <property type="molecule type" value="Genomic_DNA"/>
</dbReference>
<protein>
    <submittedName>
        <fullName evidence="11">Sodium:proton antiporter</fullName>
    </submittedName>
</protein>
<keyword evidence="12" id="KW-1185">Reference proteome</keyword>
<feature type="transmembrane region" description="Helical" evidence="9">
    <location>
        <begin position="327"/>
        <end position="347"/>
    </location>
</feature>
<dbReference type="STRING" id="1526571.AT746_01690"/>
<evidence type="ECO:0000259" key="10">
    <source>
        <dbReference type="Pfam" id="PF03553"/>
    </source>
</evidence>
<keyword evidence="6 9" id="KW-1133">Transmembrane helix</keyword>
<dbReference type="AlphaFoldDB" id="A0A0U2ZFB6"/>
<proteinExistence type="inferred from homology"/>
<dbReference type="Proteomes" id="UP000068447">
    <property type="component" value="Chromosome"/>
</dbReference>
<evidence type="ECO:0000313" key="11">
    <source>
        <dbReference type="EMBL" id="ALS97116.1"/>
    </source>
</evidence>
<feature type="transmembrane region" description="Helical" evidence="9">
    <location>
        <begin position="261"/>
        <end position="279"/>
    </location>
</feature>
<keyword evidence="5 9" id="KW-0812">Transmembrane</keyword>
<feature type="transmembrane region" description="Helical" evidence="9">
    <location>
        <begin position="68"/>
        <end position="93"/>
    </location>
</feature>
<feature type="transmembrane region" description="Helical" evidence="9">
    <location>
        <begin position="237"/>
        <end position="255"/>
    </location>
</feature>
<dbReference type="GO" id="GO:0015297">
    <property type="term" value="F:antiporter activity"/>
    <property type="evidence" value="ECO:0007669"/>
    <property type="project" value="UniProtKB-KW"/>
</dbReference>
<comment type="subcellular location">
    <subcellularLocation>
        <location evidence="1">Cell membrane</location>
        <topology evidence="1">Multi-pass membrane protein</topology>
    </subcellularLocation>
</comment>
<feature type="transmembrane region" description="Helical" evidence="9">
    <location>
        <begin position="113"/>
        <end position="136"/>
    </location>
</feature>
<evidence type="ECO:0000313" key="12">
    <source>
        <dbReference type="Proteomes" id="UP000068447"/>
    </source>
</evidence>
<keyword evidence="7 9" id="KW-0472">Membrane</keyword>
<evidence type="ECO:0000256" key="1">
    <source>
        <dbReference type="ARBA" id="ARBA00004651"/>
    </source>
</evidence>
<feature type="transmembrane region" description="Helical" evidence="9">
    <location>
        <begin position="195"/>
        <end position="216"/>
    </location>
</feature>
<organism evidence="11 12">
    <name type="scientific">Lacimicrobium alkaliphilum</name>
    <dbReference type="NCBI Taxonomy" id="1526571"/>
    <lineage>
        <taxon>Bacteria</taxon>
        <taxon>Pseudomonadati</taxon>
        <taxon>Pseudomonadota</taxon>
        <taxon>Gammaproteobacteria</taxon>
        <taxon>Alteromonadales</taxon>
        <taxon>Alteromonadaceae</taxon>
        <taxon>Lacimicrobium</taxon>
    </lineage>
</organism>
<evidence type="ECO:0000256" key="7">
    <source>
        <dbReference type="ARBA" id="ARBA00023136"/>
    </source>
</evidence>
<reference evidence="11 12" key="1">
    <citation type="submission" date="2015-12" db="EMBL/GenBank/DDBJ databases">
        <title>Complete genome of Lacimicrobium alkaliphilum KCTC 32984.</title>
        <authorList>
            <person name="Kim S.-G."/>
            <person name="Lee Y.-J."/>
        </authorList>
    </citation>
    <scope>NUCLEOTIDE SEQUENCE [LARGE SCALE GENOMIC DNA]</scope>
    <source>
        <strain evidence="11 12">YelD216</strain>
    </source>
</reference>